<feature type="chain" id="PRO_5045085088" evidence="5">
    <location>
        <begin position="22"/>
        <end position="211"/>
    </location>
</feature>
<keyword evidence="3" id="KW-0378">Hydrolase</keyword>
<evidence type="ECO:0000256" key="2">
    <source>
        <dbReference type="ARBA" id="ARBA00022670"/>
    </source>
</evidence>
<accession>A0ABR5YXD8</accession>
<protein>
    <submittedName>
        <fullName evidence="7">C40 family peptidase</fullName>
    </submittedName>
</protein>
<dbReference type="Pfam" id="PF00877">
    <property type="entry name" value="NLPC_P60"/>
    <property type="match status" value="1"/>
</dbReference>
<evidence type="ECO:0000256" key="5">
    <source>
        <dbReference type="SAM" id="SignalP"/>
    </source>
</evidence>
<dbReference type="PANTHER" id="PTHR47053:SF1">
    <property type="entry name" value="MUREIN DD-ENDOPEPTIDASE MEPH-RELATED"/>
    <property type="match status" value="1"/>
</dbReference>
<proteinExistence type="inferred from homology"/>
<dbReference type="InterPro" id="IPR000064">
    <property type="entry name" value="NLP_P60_dom"/>
</dbReference>
<comment type="similarity">
    <text evidence="1">Belongs to the peptidase C40 family.</text>
</comment>
<name>A0ABR5YXD8_9GAMM</name>
<dbReference type="PANTHER" id="PTHR47053">
    <property type="entry name" value="MUREIN DD-ENDOPEPTIDASE MEPH-RELATED"/>
    <property type="match status" value="1"/>
</dbReference>
<comment type="caution">
    <text evidence="7">The sequence shown here is derived from an EMBL/GenBank/DDBJ whole genome shotgun (WGS) entry which is preliminary data.</text>
</comment>
<evidence type="ECO:0000313" key="8">
    <source>
        <dbReference type="Proteomes" id="UP000786387"/>
    </source>
</evidence>
<feature type="domain" description="NlpC/P60" evidence="6">
    <location>
        <begin position="71"/>
        <end position="198"/>
    </location>
</feature>
<evidence type="ECO:0000256" key="1">
    <source>
        <dbReference type="ARBA" id="ARBA00007074"/>
    </source>
</evidence>
<feature type="signal peptide" evidence="5">
    <location>
        <begin position="1"/>
        <end position="21"/>
    </location>
</feature>
<evidence type="ECO:0000256" key="3">
    <source>
        <dbReference type="ARBA" id="ARBA00022801"/>
    </source>
</evidence>
<evidence type="ECO:0000259" key="6">
    <source>
        <dbReference type="PROSITE" id="PS51935"/>
    </source>
</evidence>
<dbReference type="PROSITE" id="PS51257">
    <property type="entry name" value="PROKAR_LIPOPROTEIN"/>
    <property type="match status" value="1"/>
</dbReference>
<sequence>MLKRFAPLVPFALIALLGACATAPQTSEIDTAAQSVRAAVGPAKFKLSELPEESAEMQVGEFDDDHDYKLPQLADSVLERGFDLVGTPYRYGGGSVKTGFDCSGFVGFVFRKETGIELPRSTREMIKLDAPKIRRDQLAPGDIVFFNNRGRGRVSHAGIYIGDDQFIHSASRRSGGVRVDSLDDAYWRASFMEAKRILASAPSTQVIARHP</sequence>
<gene>
    <name evidence="7" type="ORF">G7026_04385</name>
</gene>
<dbReference type="EMBL" id="JAAMRF010000002">
    <property type="protein sequence ID" value="MBA1272584.1"/>
    <property type="molecule type" value="Genomic_DNA"/>
</dbReference>
<keyword evidence="2" id="KW-0645">Protease</keyword>
<dbReference type="Proteomes" id="UP000786387">
    <property type="component" value="Unassembled WGS sequence"/>
</dbReference>
<dbReference type="InterPro" id="IPR038765">
    <property type="entry name" value="Papain-like_cys_pep_sf"/>
</dbReference>
<dbReference type="RefSeq" id="WP_181069538.1">
    <property type="nucleotide sequence ID" value="NZ_JAAMRF010000002.1"/>
</dbReference>
<evidence type="ECO:0000256" key="4">
    <source>
        <dbReference type="ARBA" id="ARBA00022807"/>
    </source>
</evidence>
<dbReference type="SUPFAM" id="SSF54001">
    <property type="entry name" value="Cysteine proteinases"/>
    <property type="match status" value="1"/>
</dbReference>
<evidence type="ECO:0000313" key="7">
    <source>
        <dbReference type="EMBL" id="MBA1272584.1"/>
    </source>
</evidence>
<keyword evidence="5" id="KW-0732">Signal</keyword>
<dbReference type="Gene3D" id="3.90.1720.10">
    <property type="entry name" value="endopeptidase domain like (from Nostoc punctiforme)"/>
    <property type="match status" value="1"/>
</dbReference>
<keyword evidence="4" id="KW-0788">Thiol protease</keyword>
<keyword evidence="8" id="KW-1185">Reference proteome</keyword>
<organism evidence="7 8">
    <name type="scientific">Stutzerimonas azotifigens</name>
    <dbReference type="NCBI Taxonomy" id="291995"/>
    <lineage>
        <taxon>Bacteria</taxon>
        <taxon>Pseudomonadati</taxon>
        <taxon>Pseudomonadota</taxon>
        <taxon>Gammaproteobacteria</taxon>
        <taxon>Pseudomonadales</taxon>
        <taxon>Pseudomonadaceae</taxon>
        <taxon>Stutzerimonas</taxon>
    </lineage>
</organism>
<dbReference type="PROSITE" id="PS51935">
    <property type="entry name" value="NLPC_P60"/>
    <property type="match status" value="1"/>
</dbReference>
<reference evidence="7 8" key="1">
    <citation type="submission" date="2020-02" db="EMBL/GenBank/DDBJ databases">
        <title>Synteny-based analysis reveals conserved mechanism for high triclosan tolerance in Pseudomonas, as well as instances of horizontal transfer.</title>
        <authorList>
            <person name="Mcfarland A.G."/>
            <person name="Bertucci H.K."/>
            <person name="Litmann E."/>
            <person name="Shen J."/>
            <person name="Huttenhower C."/>
            <person name="Hartmann E.M."/>
        </authorList>
    </citation>
    <scope>NUCLEOTIDE SEQUENCE [LARGE SCALE GENOMIC DNA]</scope>
    <source>
        <strain evidence="7 8">115A1</strain>
    </source>
</reference>
<dbReference type="InterPro" id="IPR051202">
    <property type="entry name" value="Peptidase_C40"/>
</dbReference>